<reference evidence="4" key="1">
    <citation type="submission" date="2014-04" db="EMBL/GenBank/DDBJ databases">
        <title>Evolutionary Origins and Diversification of the Mycorrhizal Mutualists.</title>
        <authorList>
            <consortium name="DOE Joint Genome Institute"/>
            <consortium name="Mycorrhizal Genomics Consortium"/>
            <person name="Kohler A."/>
            <person name="Kuo A."/>
            <person name="Nagy L.G."/>
            <person name="Floudas D."/>
            <person name="Copeland A."/>
            <person name="Barry K.W."/>
            <person name="Cichocki N."/>
            <person name="Veneault-Fourrey C."/>
            <person name="LaButti K."/>
            <person name="Lindquist E.A."/>
            <person name="Lipzen A."/>
            <person name="Lundell T."/>
            <person name="Morin E."/>
            <person name="Murat C."/>
            <person name="Riley R."/>
            <person name="Ohm R."/>
            <person name="Sun H."/>
            <person name="Tunlid A."/>
            <person name="Henrissat B."/>
            <person name="Grigoriev I.V."/>
            <person name="Hibbett D.S."/>
            <person name="Martin F."/>
        </authorList>
    </citation>
    <scope>NUCLEOTIDE SEQUENCE [LARGE SCALE GENOMIC DNA]</scope>
    <source>
        <strain evidence="4">FD-334 SS-4</strain>
    </source>
</reference>
<proteinExistence type="predicted"/>
<protein>
    <recommendedName>
        <fullName evidence="2">DnaJ homologue subfamily C member 28 conserved domain-containing protein</fullName>
    </recommendedName>
</protein>
<dbReference type="InterPro" id="IPR018961">
    <property type="entry name" value="DnaJ_homolog_subfam-C_membr-28"/>
</dbReference>
<feature type="compositionally biased region" description="Polar residues" evidence="1">
    <location>
        <begin position="39"/>
        <end position="58"/>
    </location>
</feature>
<dbReference type="AlphaFoldDB" id="A0A0D2MZK3"/>
<dbReference type="OrthoDB" id="547796at2759"/>
<evidence type="ECO:0000313" key="4">
    <source>
        <dbReference type="Proteomes" id="UP000054270"/>
    </source>
</evidence>
<keyword evidence="4" id="KW-1185">Reference proteome</keyword>
<dbReference type="EMBL" id="KN817518">
    <property type="protein sequence ID" value="KJA29573.1"/>
    <property type="molecule type" value="Genomic_DNA"/>
</dbReference>
<dbReference type="Pfam" id="PF09350">
    <property type="entry name" value="DJC28_CD"/>
    <property type="match status" value="1"/>
</dbReference>
<organism evidence="3 4">
    <name type="scientific">Hypholoma sublateritium (strain FD-334 SS-4)</name>
    <dbReference type="NCBI Taxonomy" id="945553"/>
    <lineage>
        <taxon>Eukaryota</taxon>
        <taxon>Fungi</taxon>
        <taxon>Dikarya</taxon>
        <taxon>Basidiomycota</taxon>
        <taxon>Agaricomycotina</taxon>
        <taxon>Agaricomycetes</taxon>
        <taxon>Agaricomycetidae</taxon>
        <taxon>Agaricales</taxon>
        <taxon>Agaricineae</taxon>
        <taxon>Strophariaceae</taxon>
        <taxon>Hypholoma</taxon>
    </lineage>
</organism>
<dbReference type="PANTHER" id="PTHR39394">
    <property type="entry name" value="YALI0E31793P"/>
    <property type="match status" value="1"/>
</dbReference>
<feature type="region of interest" description="Disordered" evidence="1">
    <location>
        <begin position="438"/>
        <end position="465"/>
    </location>
</feature>
<dbReference type="Proteomes" id="UP000054270">
    <property type="component" value="Unassembled WGS sequence"/>
</dbReference>
<sequence>MQRRPQSYILLFPPKTLPRHVYRTSLSLTRLIRWDHTSSAPTTANNIDHGTSKNSASASAKLFADAEKEESQEVSDVAKLSRLSRVEQHHPNWDGDERIEDAVLRMLVDKYKPLRTGTIQSAEEKIRQNPPKITPAFGPLGGSNGSGNAAATVTVKLEPTSGSWATETLLPSKEGHQPWHTQFKAPSTDISSVKLANMPPPVVRDKAAAQPLDDRARRKAREEKKRTQQVNKLALARESTLDYRLGIKGRERPSGFPNPATIKGWNSLIEDKIETARKAGLFNTVKGRGKPIERSMDEYNPFIAREEFLMNRIVQRNNAAPPWVEIQRELDTAVTAFREILREAWIRRTIRMLAMEHPSEILRRLTLDDIKSHRDSEWIAKEKSYHETAVNKLNSLVRNYNGLAPYAVRRAYYSREAEIEKLYKDCSPAILQALSERDVGHAGRSGRTSEGTTHGPAGGRGQGNVLSKGKSGTFFDWLRLWFRRLFGIGM</sequence>
<name>A0A0D2MZK3_HYPSF</name>
<dbReference type="OMA" id="PWHTTFK"/>
<feature type="domain" description="DnaJ homologue subfamily C member 28 conserved" evidence="2">
    <location>
        <begin position="268"/>
        <end position="338"/>
    </location>
</feature>
<gene>
    <name evidence="3" type="ORF">HYPSUDRAFT_60431</name>
</gene>
<feature type="compositionally biased region" description="Basic and acidic residues" evidence="1">
    <location>
        <begin position="207"/>
        <end position="226"/>
    </location>
</feature>
<feature type="region of interest" description="Disordered" evidence="1">
    <location>
        <begin position="39"/>
        <end position="60"/>
    </location>
</feature>
<accession>A0A0D2MZK3</accession>
<dbReference type="PANTHER" id="PTHR39394:SF1">
    <property type="entry name" value="DNAJ HOMOLOGUE SUBFAMILY C MEMBER 28 CONSERVED DOMAIN-CONTAINING PROTEIN"/>
    <property type="match status" value="1"/>
</dbReference>
<evidence type="ECO:0000313" key="3">
    <source>
        <dbReference type="EMBL" id="KJA29573.1"/>
    </source>
</evidence>
<feature type="region of interest" description="Disordered" evidence="1">
    <location>
        <begin position="207"/>
        <end position="231"/>
    </location>
</feature>
<evidence type="ECO:0000256" key="1">
    <source>
        <dbReference type="SAM" id="MobiDB-lite"/>
    </source>
</evidence>
<evidence type="ECO:0000259" key="2">
    <source>
        <dbReference type="Pfam" id="PF09350"/>
    </source>
</evidence>